<dbReference type="Proteomes" id="UP001454036">
    <property type="component" value="Unassembled WGS sequence"/>
</dbReference>
<feature type="coiled-coil region" evidence="7">
    <location>
        <begin position="29"/>
        <end position="56"/>
    </location>
</feature>
<dbReference type="FunFam" id="1.10.10.10:FF:000322">
    <property type="entry name" value="Probable disease resistance protein At1g63360"/>
    <property type="match status" value="1"/>
</dbReference>
<keyword evidence="7" id="KW-0175">Coiled coil</keyword>
<keyword evidence="6" id="KW-0067">ATP-binding</keyword>
<keyword evidence="5" id="KW-0611">Plant defense</keyword>
<dbReference type="InterPro" id="IPR002182">
    <property type="entry name" value="NB-ARC"/>
</dbReference>
<feature type="domain" description="R13L1/DRL21-like LRR repeat region" evidence="11">
    <location>
        <begin position="656"/>
        <end position="783"/>
    </location>
</feature>
<evidence type="ECO:0000259" key="9">
    <source>
        <dbReference type="Pfam" id="PF18052"/>
    </source>
</evidence>
<feature type="domain" description="Disease resistance N-terminal" evidence="9">
    <location>
        <begin position="15"/>
        <end position="96"/>
    </location>
</feature>
<gene>
    <name evidence="12" type="ORF">LIER_05306</name>
</gene>
<accession>A0AAV3P2T7</accession>
<dbReference type="Gene3D" id="1.10.10.10">
    <property type="entry name" value="Winged helix-like DNA-binding domain superfamily/Winged helix DNA-binding domain"/>
    <property type="match status" value="1"/>
</dbReference>
<keyword evidence="2" id="KW-0433">Leucine-rich repeat</keyword>
<dbReference type="EMBL" id="BAABME010000725">
    <property type="protein sequence ID" value="GAA0145011.1"/>
    <property type="molecule type" value="Genomic_DNA"/>
</dbReference>
<dbReference type="PRINTS" id="PR00364">
    <property type="entry name" value="DISEASERSIST"/>
</dbReference>
<comment type="caution">
    <text evidence="12">The sequence shown here is derived from an EMBL/GenBank/DDBJ whole genome shotgun (WGS) entry which is preliminary data.</text>
</comment>
<dbReference type="SUPFAM" id="SSF52540">
    <property type="entry name" value="P-loop containing nucleoside triphosphate hydrolases"/>
    <property type="match status" value="1"/>
</dbReference>
<dbReference type="InterPro" id="IPR032675">
    <property type="entry name" value="LRR_dom_sf"/>
</dbReference>
<evidence type="ECO:0000256" key="1">
    <source>
        <dbReference type="ARBA" id="ARBA00008894"/>
    </source>
</evidence>
<dbReference type="PANTHER" id="PTHR36766">
    <property type="entry name" value="PLANT BROAD-SPECTRUM MILDEW RESISTANCE PROTEIN RPW8"/>
    <property type="match status" value="1"/>
</dbReference>
<evidence type="ECO:0000256" key="7">
    <source>
        <dbReference type="SAM" id="Coils"/>
    </source>
</evidence>
<evidence type="ECO:0000256" key="3">
    <source>
        <dbReference type="ARBA" id="ARBA00022737"/>
    </source>
</evidence>
<dbReference type="InterPro" id="IPR056789">
    <property type="entry name" value="LRR_R13L1-DRL21"/>
</dbReference>
<proteinExistence type="inferred from homology"/>
<keyword evidence="13" id="KW-1185">Reference proteome</keyword>
<dbReference type="Pfam" id="PF18052">
    <property type="entry name" value="Rx_N"/>
    <property type="match status" value="1"/>
</dbReference>
<reference evidence="12 13" key="1">
    <citation type="submission" date="2024-01" db="EMBL/GenBank/DDBJ databases">
        <title>The complete chloroplast genome sequence of Lithospermum erythrorhizon: insights into the phylogenetic relationship among Boraginaceae species and the maternal lineages of purple gromwells.</title>
        <authorList>
            <person name="Okada T."/>
            <person name="Watanabe K."/>
        </authorList>
    </citation>
    <scope>NUCLEOTIDE SEQUENCE [LARGE SCALE GENOMIC DNA]</scope>
</reference>
<dbReference type="AlphaFoldDB" id="A0AAV3P2T7"/>
<feature type="domain" description="NB-ARC" evidence="8">
    <location>
        <begin position="170"/>
        <end position="341"/>
    </location>
</feature>
<evidence type="ECO:0000256" key="5">
    <source>
        <dbReference type="ARBA" id="ARBA00022821"/>
    </source>
</evidence>
<organism evidence="12 13">
    <name type="scientific">Lithospermum erythrorhizon</name>
    <name type="common">Purple gromwell</name>
    <name type="synonym">Lithospermum officinale var. erythrorhizon</name>
    <dbReference type="NCBI Taxonomy" id="34254"/>
    <lineage>
        <taxon>Eukaryota</taxon>
        <taxon>Viridiplantae</taxon>
        <taxon>Streptophyta</taxon>
        <taxon>Embryophyta</taxon>
        <taxon>Tracheophyta</taxon>
        <taxon>Spermatophyta</taxon>
        <taxon>Magnoliopsida</taxon>
        <taxon>eudicotyledons</taxon>
        <taxon>Gunneridae</taxon>
        <taxon>Pentapetalae</taxon>
        <taxon>asterids</taxon>
        <taxon>lamiids</taxon>
        <taxon>Boraginales</taxon>
        <taxon>Boraginaceae</taxon>
        <taxon>Boraginoideae</taxon>
        <taxon>Lithospermeae</taxon>
        <taxon>Lithospermum</taxon>
    </lineage>
</organism>
<dbReference type="GO" id="GO:0005524">
    <property type="term" value="F:ATP binding"/>
    <property type="evidence" value="ECO:0007669"/>
    <property type="project" value="UniProtKB-KW"/>
</dbReference>
<dbReference type="InterPro" id="IPR041118">
    <property type="entry name" value="Rx_N"/>
</dbReference>
<dbReference type="InterPro" id="IPR058922">
    <property type="entry name" value="WHD_DRP"/>
</dbReference>
<evidence type="ECO:0000259" key="10">
    <source>
        <dbReference type="Pfam" id="PF23559"/>
    </source>
</evidence>
<dbReference type="GO" id="GO:0043531">
    <property type="term" value="F:ADP binding"/>
    <property type="evidence" value="ECO:0007669"/>
    <property type="project" value="InterPro"/>
</dbReference>
<dbReference type="InterPro" id="IPR036388">
    <property type="entry name" value="WH-like_DNA-bd_sf"/>
</dbReference>
<dbReference type="Pfam" id="PF23559">
    <property type="entry name" value="WHD_DRP"/>
    <property type="match status" value="1"/>
</dbReference>
<evidence type="ECO:0000256" key="6">
    <source>
        <dbReference type="ARBA" id="ARBA00022840"/>
    </source>
</evidence>
<evidence type="ECO:0000313" key="12">
    <source>
        <dbReference type="EMBL" id="GAA0145011.1"/>
    </source>
</evidence>
<dbReference type="GO" id="GO:0051707">
    <property type="term" value="P:response to other organism"/>
    <property type="evidence" value="ECO:0007669"/>
    <property type="project" value="UniProtKB-ARBA"/>
</dbReference>
<dbReference type="Pfam" id="PF25019">
    <property type="entry name" value="LRR_R13L1-DRL21"/>
    <property type="match status" value="2"/>
</dbReference>
<dbReference type="InterPro" id="IPR027417">
    <property type="entry name" value="P-loop_NTPase"/>
</dbReference>
<feature type="domain" description="R13L1/DRL21-like LRR repeat region" evidence="11">
    <location>
        <begin position="1001"/>
        <end position="1066"/>
    </location>
</feature>
<keyword evidence="4" id="KW-0547">Nucleotide-binding</keyword>
<keyword evidence="3" id="KW-0677">Repeat</keyword>
<comment type="similarity">
    <text evidence="1">Belongs to the disease resistance NB-LRR family.</text>
</comment>
<protein>
    <submittedName>
        <fullName evidence="12">Antimicrobial response protein</fullName>
    </submittedName>
</protein>
<dbReference type="Pfam" id="PF00931">
    <property type="entry name" value="NB-ARC"/>
    <property type="match status" value="1"/>
</dbReference>
<dbReference type="Gene3D" id="3.40.50.300">
    <property type="entry name" value="P-loop containing nucleotide triphosphate hydrolases"/>
    <property type="match status" value="1"/>
</dbReference>
<dbReference type="SUPFAM" id="SSF52058">
    <property type="entry name" value="L domain-like"/>
    <property type="match status" value="2"/>
</dbReference>
<dbReference type="GO" id="GO:0006952">
    <property type="term" value="P:defense response"/>
    <property type="evidence" value="ECO:0007669"/>
    <property type="project" value="UniProtKB-KW"/>
</dbReference>
<sequence length="1096" mass="125133">MSHLLTAIHTGLLRSKVLSLVDANVNGRVRSSQKDFQRISERLEEIEALLPDAERKHGDSMAVQVWLDDLKTVASEADDAIEEFSYEVHLHPMEIQQPKRDKVRSIFSSNKHDSFPNEIAQRIRNISSELGRIYKEAKKIGLVTIEITNEYDEFDPSKMNSEILGRVNDVSGVVDLLVNEGNEELSTVGLLGEPGSGKTILAQLAYTNAEVKKCFTIRLWVSVFMDFTEERLLNKIVQSLHEFKSPYKMRKKEEAIKLLQDNMQKIKFLLVLDDVWIEDREKWERMRQCLLKVGGSRGSKILMTTHNDNVISTVKVSSTYHLGESLTEQDSWDLFKLQALKNGGEVESLDEVECRRMVNRFGGMPMPIKALANLVFGNKDEELSSIMSRFNCLPSLMLKLCFSYCCIFPKNKAIEKDSLIQLWMAQGFLQPPKGNILKMEDVGNKYFNILLQNSLLTELTFDGYNNIKTCKMHKLAHGFVSDLLKNYFMNIGKGSTCGEASSAVHLSVIVGSSVELINMLDVVSPKLRTLYIKGAINEDVLSKFSYIHVLILDDYAIEELPASIVKLKHLRCIDIFWTRVHRLPDSITKLHKLETLRLASWSKLPRNLESLTNLRHLYVKDCLMQRDYDPVEGIGSLVNLQTLSYFVVGQEERCRIEELGPLEQLQGKLKILRLENVKNGEEAKQANLLAKKKIQCLMFEWGVERKEINDEDVLEGLKPNTNLRGLTIVNYKGSKFPTWMVSASNSLLLHNIVKIKLWNCSECETIPSLGHLRHLRIVEIFEMHNVKRIGEEFYGYSSLNDISLSSGGYQVFHSLRKLHIHDMENLVEWSSVPSDNSVAFPCLEQLTVNKCNKLTCLPDMSGLECLEELVITECKMLAHLPELDDLVSLQKLRLTDDHSLEWIPDVPEGLCTLEILRCRKLEELPRGLKWCRSLEAVQISDCPLFELDDLDLITTLKILTVGDFDQDLDEFPFPRPQTMDYFVSLEKLGLYGWPTLTFLPEQIQYLPSLTELTIWDYGALEALPEWLGDIQSLGTLKLCFCDNLKYLPSAEAMARLTNLIVLKIDNCLLLEERCARGSGPEWYKIAHIPNIILDHL</sequence>
<evidence type="ECO:0000256" key="4">
    <source>
        <dbReference type="ARBA" id="ARBA00022741"/>
    </source>
</evidence>
<evidence type="ECO:0000259" key="11">
    <source>
        <dbReference type="Pfam" id="PF25019"/>
    </source>
</evidence>
<evidence type="ECO:0000259" key="8">
    <source>
        <dbReference type="Pfam" id="PF00931"/>
    </source>
</evidence>
<evidence type="ECO:0000313" key="13">
    <source>
        <dbReference type="Proteomes" id="UP001454036"/>
    </source>
</evidence>
<dbReference type="Gene3D" id="1.20.5.4130">
    <property type="match status" value="1"/>
</dbReference>
<evidence type="ECO:0000256" key="2">
    <source>
        <dbReference type="ARBA" id="ARBA00022614"/>
    </source>
</evidence>
<dbReference type="Gene3D" id="3.80.10.10">
    <property type="entry name" value="Ribonuclease Inhibitor"/>
    <property type="match status" value="3"/>
</dbReference>
<name>A0AAV3P2T7_LITER</name>
<dbReference type="PANTHER" id="PTHR36766:SF70">
    <property type="entry name" value="DISEASE RESISTANCE PROTEIN RGA4"/>
    <property type="match status" value="1"/>
</dbReference>
<feature type="domain" description="Disease resistance protein winged helix" evidence="10">
    <location>
        <begin position="407"/>
        <end position="479"/>
    </location>
</feature>